<comment type="caution">
    <text evidence="2">The sequence shown here is derived from an EMBL/GenBank/DDBJ whole genome shotgun (WGS) entry which is preliminary data.</text>
</comment>
<feature type="chain" id="PRO_5044880835" evidence="1">
    <location>
        <begin position="28"/>
        <end position="352"/>
    </location>
</feature>
<sequence length="352" mass="40842">MKNNPINLLLAVILCIFLAHVPKFAHSDDTIKKVCFVGYGDSFRVQMYYEHILVHDLNTWKDNETGQQCVETNTNDWMGNADNDEIYFQHIDGTLIGFVTVKEMRQTKDLELLKTKKIYFKKERKPYFIFAMHGTKVLFNEKAIYDRLELKNYVDIYPIQWAQLKGNDVITFQISGGEVVGSATVQLLRETYASASVIDFSQGVRHYYRDGNGGLHFTGEKRLYFPYYRENCHHISALHGEQCIFIDRPVFDGSHMYLAINTIIWAHKEGNDVITFKNHLGLVVGSATVESLREIDPIIAIDFSKGFRHYFRNEFAQICLIDEFDLLYCNGGNCWLRYIVDANGMYYPLNIR</sequence>
<protein>
    <submittedName>
        <fullName evidence="2">Uncharacterized protein</fullName>
    </submittedName>
</protein>
<evidence type="ECO:0000313" key="3">
    <source>
        <dbReference type="Proteomes" id="UP001620626"/>
    </source>
</evidence>
<evidence type="ECO:0000313" key="2">
    <source>
        <dbReference type="EMBL" id="KAL3121532.1"/>
    </source>
</evidence>
<feature type="signal peptide" evidence="1">
    <location>
        <begin position="1"/>
        <end position="27"/>
    </location>
</feature>
<organism evidence="2 3">
    <name type="scientific">Heterodera trifolii</name>
    <dbReference type="NCBI Taxonomy" id="157864"/>
    <lineage>
        <taxon>Eukaryota</taxon>
        <taxon>Metazoa</taxon>
        <taxon>Ecdysozoa</taxon>
        <taxon>Nematoda</taxon>
        <taxon>Chromadorea</taxon>
        <taxon>Rhabditida</taxon>
        <taxon>Tylenchina</taxon>
        <taxon>Tylenchomorpha</taxon>
        <taxon>Tylenchoidea</taxon>
        <taxon>Heteroderidae</taxon>
        <taxon>Heteroderinae</taxon>
        <taxon>Heterodera</taxon>
    </lineage>
</organism>
<evidence type="ECO:0000256" key="1">
    <source>
        <dbReference type="SAM" id="SignalP"/>
    </source>
</evidence>
<name>A0ABD2M1Z7_9BILA</name>
<dbReference type="EMBL" id="JBICBT010000185">
    <property type="protein sequence ID" value="KAL3121532.1"/>
    <property type="molecule type" value="Genomic_DNA"/>
</dbReference>
<proteinExistence type="predicted"/>
<dbReference type="AlphaFoldDB" id="A0ABD2M1Z7"/>
<accession>A0ABD2M1Z7</accession>
<keyword evidence="1" id="KW-0732">Signal</keyword>
<reference evidence="2 3" key="1">
    <citation type="submission" date="2024-10" db="EMBL/GenBank/DDBJ databases">
        <authorList>
            <person name="Kim D."/>
        </authorList>
    </citation>
    <scope>NUCLEOTIDE SEQUENCE [LARGE SCALE GENOMIC DNA]</scope>
    <source>
        <strain evidence="2">BH-2024</strain>
    </source>
</reference>
<dbReference type="Proteomes" id="UP001620626">
    <property type="component" value="Unassembled WGS sequence"/>
</dbReference>
<keyword evidence="3" id="KW-1185">Reference proteome</keyword>
<gene>
    <name evidence="2" type="ORF">niasHT_003460</name>
</gene>